<dbReference type="STRING" id="1884381.SAMN05518846_101465"/>
<sequence>MADLQLKNGQFVRTADGDLALIDDEELTIQEVRHEFITEKGEIDLHSEYGAPLLQFLHMEQSEEAEAAIANVIAETVKKYEVDENSIHVTITRWSLDGIRGRVSFRPLDRNLQTQPTVLDFSVSYQGVVLLD</sequence>
<proteinExistence type="predicted"/>
<keyword evidence="2" id="KW-1185">Reference proteome</keyword>
<protein>
    <recommendedName>
        <fullName evidence="3">IraD/Gp25-like domain-containing protein</fullName>
    </recommendedName>
</protein>
<evidence type="ECO:0000313" key="1">
    <source>
        <dbReference type="EMBL" id="SFI89779.1"/>
    </source>
</evidence>
<reference evidence="2" key="1">
    <citation type="submission" date="2016-10" db="EMBL/GenBank/DDBJ databases">
        <authorList>
            <person name="Varghese N."/>
            <person name="Submissions S."/>
        </authorList>
    </citation>
    <scope>NUCLEOTIDE SEQUENCE [LARGE SCALE GENOMIC DNA]</scope>
    <source>
        <strain evidence="2">OK042</strain>
    </source>
</reference>
<name>A0A1I3LYC4_9BACL</name>
<dbReference type="AlphaFoldDB" id="A0A1I3LYC4"/>
<dbReference type="Proteomes" id="UP000198915">
    <property type="component" value="Unassembled WGS sequence"/>
</dbReference>
<dbReference type="Pfam" id="PF10934">
    <property type="entry name" value="Sheath_initiator"/>
    <property type="match status" value="1"/>
</dbReference>
<dbReference type="Gene3D" id="3.10.450.40">
    <property type="match status" value="1"/>
</dbReference>
<evidence type="ECO:0000313" key="2">
    <source>
        <dbReference type="Proteomes" id="UP000198915"/>
    </source>
</evidence>
<accession>A0A1I3LYC4</accession>
<gene>
    <name evidence="1" type="ORF">SAMN05518846_101465</name>
</gene>
<evidence type="ECO:0008006" key="3">
    <source>
        <dbReference type="Google" id="ProtNLM"/>
    </source>
</evidence>
<organism evidence="1 2">
    <name type="scientific">Brevibacillus centrosporus</name>
    <dbReference type="NCBI Taxonomy" id="54910"/>
    <lineage>
        <taxon>Bacteria</taxon>
        <taxon>Bacillati</taxon>
        <taxon>Bacillota</taxon>
        <taxon>Bacilli</taxon>
        <taxon>Bacillales</taxon>
        <taxon>Paenibacillaceae</taxon>
        <taxon>Brevibacillus</taxon>
    </lineage>
</organism>
<dbReference type="InterPro" id="IPR020288">
    <property type="entry name" value="Sheath_initiator"/>
</dbReference>
<dbReference type="EMBL" id="FORT01000001">
    <property type="protein sequence ID" value="SFI89779.1"/>
    <property type="molecule type" value="Genomic_DNA"/>
</dbReference>
<dbReference type="SUPFAM" id="SSF160719">
    <property type="entry name" value="gpW/gp25-like"/>
    <property type="match status" value="1"/>
</dbReference>
<dbReference type="RefSeq" id="WP_092266333.1">
    <property type="nucleotide sequence ID" value="NZ_FORT01000001.1"/>
</dbReference>